<keyword evidence="3 5" id="KW-1133">Transmembrane helix</keyword>
<feature type="transmembrane region" description="Helical" evidence="5">
    <location>
        <begin position="394"/>
        <end position="417"/>
    </location>
</feature>
<evidence type="ECO:0000313" key="8">
    <source>
        <dbReference type="Proteomes" id="UP000831607"/>
    </source>
</evidence>
<keyword evidence="2 5" id="KW-0812">Transmembrane</keyword>
<dbReference type="Proteomes" id="UP000831607">
    <property type="component" value="Chromosome"/>
</dbReference>
<organism evidence="7 8">
    <name type="scientific">Orrella daihaiensis</name>
    <dbReference type="NCBI Taxonomy" id="2782176"/>
    <lineage>
        <taxon>Bacteria</taxon>
        <taxon>Pseudomonadati</taxon>
        <taxon>Pseudomonadota</taxon>
        <taxon>Betaproteobacteria</taxon>
        <taxon>Burkholderiales</taxon>
        <taxon>Alcaligenaceae</taxon>
        <taxon>Orrella</taxon>
    </lineage>
</organism>
<feature type="domain" description="Major facilitator superfamily (MFS) profile" evidence="6">
    <location>
        <begin position="194"/>
        <end position="430"/>
    </location>
</feature>
<dbReference type="SUPFAM" id="SSF103473">
    <property type="entry name" value="MFS general substrate transporter"/>
    <property type="match status" value="1"/>
</dbReference>
<evidence type="ECO:0000313" key="7">
    <source>
        <dbReference type="EMBL" id="UOD49749.1"/>
    </source>
</evidence>
<gene>
    <name evidence="7" type="ORF">DHf2319_09825</name>
</gene>
<feature type="transmembrane region" description="Helical" evidence="5">
    <location>
        <begin position="233"/>
        <end position="255"/>
    </location>
</feature>
<evidence type="ECO:0000259" key="6">
    <source>
        <dbReference type="PROSITE" id="PS50850"/>
    </source>
</evidence>
<dbReference type="InterPro" id="IPR020846">
    <property type="entry name" value="MFS_dom"/>
</dbReference>
<feature type="transmembrane region" description="Helical" evidence="5">
    <location>
        <begin position="74"/>
        <end position="94"/>
    </location>
</feature>
<evidence type="ECO:0000256" key="2">
    <source>
        <dbReference type="ARBA" id="ARBA00022692"/>
    </source>
</evidence>
<name>A0ABY4AHT7_9BURK</name>
<evidence type="ECO:0000256" key="5">
    <source>
        <dbReference type="SAM" id="Phobius"/>
    </source>
</evidence>
<feature type="transmembrane region" description="Helical" evidence="5">
    <location>
        <begin position="184"/>
        <end position="212"/>
    </location>
</feature>
<feature type="transmembrane region" description="Helical" evidence="5">
    <location>
        <begin position="36"/>
        <end position="53"/>
    </location>
</feature>
<dbReference type="EMBL" id="CP063982">
    <property type="protein sequence ID" value="UOD49749.1"/>
    <property type="molecule type" value="Genomic_DNA"/>
</dbReference>
<dbReference type="RefSeq" id="WP_243477993.1">
    <property type="nucleotide sequence ID" value="NZ_CP063982.1"/>
</dbReference>
<evidence type="ECO:0000256" key="3">
    <source>
        <dbReference type="ARBA" id="ARBA00022989"/>
    </source>
</evidence>
<feature type="transmembrane region" description="Helical" evidence="5">
    <location>
        <begin position="159"/>
        <end position="178"/>
    </location>
</feature>
<feature type="transmembrane region" description="Helical" evidence="5">
    <location>
        <begin position="319"/>
        <end position="338"/>
    </location>
</feature>
<protein>
    <submittedName>
        <fullName evidence="7">MFS transporter</fullName>
    </submittedName>
</protein>
<keyword evidence="4 5" id="KW-0472">Membrane</keyword>
<accession>A0ABY4AHT7</accession>
<dbReference type="PROSITE" id="PS50850">
    <property type="entry name" value="MFS"/>
    <property type="match status" value="1"/>
</dbReference>
<dbReference type="PANTHER" id="PTHR11328:SF24">
    <property type="entry name" value="MAJOR FACILITATOR SUPERFAMILY (MFS) PROFILE DOMAIN-CONTAINING PROTEIN"/>
    <property type="match status" value="1"/>
</dbReference>
<dbReference type="InterPro" id="IPR036259">
    <property type="entry name" value="MFS_trans_sf"/>
</dbReference>
<sequence length="430" mass="45877">MIRQWPLAAYSALALPLAMAMLPIYMMAPKYYSDSLGVSLTALGVTLFAIRLIDTVQDPFIGRLVDRLAKHRSAWAVLMVLAAIVLALSFALLFMPSLIVAEQVASASSNQTVLLLWLAFTLVLVYTAHSCLNVCYLAWGARLTDDQAGRARVTGWREASGVIGVVAASVLPVLWAAQYGETQAYAWFALVFAVVLMIALVVTLLGSPRPILVASQSRSNWRLALKSSAIRRLYWFYLFNATSAAIPATLILFFVDDVLQAKGQAGLFLGVYFLAGLLTLPLWVRYSDKVGKRRAWAAGAVMASMALMGAALLGAGDIWLYVLVCAVSGAALGADLALPPAMLADAIAPAQRANTGLYFGFWALIAKFSLALAAGAALPLLGGLGYVPGEPATAGVLSLLYAILPVAFKVMAAWVIWPAPTKFNQAESLS</sequence>
<proteinExistence type="inferred from homology"/>
<feature type="transmembrane region" description="Helical" evidence="5">
    <location>
        <begin position="296"/>
        <end position="313"/>
    </location>
</feature>
<feature type="transmembrane region" description="Helical" evidence="5">
    <location>
        <begin position="359"/>
        <end position="382"/>
    </location>
</feature>
<reference evidence="7 8" key="1">
    <citation type="submission" date="2020-11" db="EMBL/GenBank/DDBJ databases">
        <title>Algicoccus daihaiensis sp.nov., isolated from Daihai Lake in Inner Mongolia.</title>
        <authorList>
            <person name="Kai J."/>
        </authorList>
    </citation>
    <scope>NUCLEOTIDE SEQUENCE [LARGE SCALE GENOMIC DNA]</scope>
    <source>
        <strain evidence="8">f23</strain>
    </source>
</reference>
<feature type="transmembrane region" description="Helical" evidence="5">
    <location>
        <begin position="114"/>
        <end position="139"/>
    </location>
</feature>
<comment type="similarity">
    <text evidence="1">Belongs to the sodium:galactoside symporter (TC 2.A.2) family.</text>
</comment>
<dbReference type="InterPro" id="IPR039672">
    <property type="entry name" value="MFS_2"/>
</dbReference>
<evidence type="ECO:0000256" key="1">
    <source>
        <dbReference type="ARBA" id="ARBA00009617"/>
    </source>
</evidence>
<evidence type="ECO:0000256" key="4">
    <source>
        <dbReference type="ARBA" id="ARBA00023136"/>
    </source>
</evidence>
<keyword evidence="8" id="KW-1185">Reference proteome</keyword>
<dbReference type="Pfam" id="PF13347">
    <property type="entry name" value="MFS_2"/>
    <property type="match status" value="1"/>
</dbReference>
<dbReference type="PANTHER" id="PTHR11328">
    <property type="entry name" value="MAJOR FACILITATOR SUPERFAMILY DOMAIN-CONTAINING PROTEIN"/>
    <property type="match status" value="1"/>
</dbReference>
<dbReference type="Gene3D" id="1.20.1250.20">
    <property type="entry name" value="MFS general substrate transporter like domains"/>
    <property type="match status" value="2"/>
</dbReference>
<feature type="transmembrane region" description="Helical" evidence="5">
    <location>
        <begin position="267"/>
        <end position="284"/>
    </location>
</feature>